<dbReference type="EMBL" id="JBGMDY010000009">
    <property type="protein sequence ID" value="KAL2322218.1"/>
    <property type="molecule type" value="Genomic_DNA"/>
</dbReference>
<protein>
    <submittedName>
        <fullName evidence="1">Uncharacterized protein</fullName>
    </submittedName>
</protein>
<sequence length="97" mass="11103">MDVPLPLDKLALDLIHNKPLQWKQKQLARDALSSDGFCVIGGYMSPVNDAYKKKNQNLEIWSRCRLCPTPLGNRYSLESLIRLALGIKVFFRKPFQA</sequence>
<dbReference type="AlphaFoldDB" id="A0ABD1LFW3"/>
<proteinExistence type="predicted"/>
<name>A0ABD1LFW3_9FABA</name>
<gene>
    <name evidence="1" type="ORF">Fmac_026597</name>
</gene>
<comment type="caution">
    <text evidence="1">The sequence shown here is derived from an EMBL/GenBank/DDBJ whole genome shotgun (WGS) entry which is preliminary data.</text>
</comment>
<accession>A0ABD1LFW3</accession>
<evidence type="ECO:0000313" key="2">
    <source>
        <dbReference type="Proteomes" id="UP001603857"/>
    </source>
</evidence>
<dbReference type="Proteomes" id="UP001603857">
    <property type="component" value="Unassembled WGS sequence"/>
</dbReference>
<keyword evidence="2" id="KW-1185">Reference proteome</keyword>
<organism evidence="1 2">
    <name type="scientific">Flemingia macrophylla</name>
    <dbReference type="NCBI Taxonomy" id="520843"/>
    <lineage>
        <taxon>Eukaryota</taxon>
        <taxon>Viridiplantae</taxon>
        <taxon>Streptophyta</taxon>
        <taxon>Embryophyta</taxon>
        <taxon>Tracheophyta</taxon>
        <taxon>Spermatophyta</taxon>
        <taxon>Magnoliopsida</taxon>
        <taxon>eudicotyledons</taxon>
        <taxon>Gunneridae</taxon>
        <taxon>Pentapetalae</taxon>
        <taxon>rosids</taxon>
        <taxon>fabids</taxon>
        <taxon>Fabales</taxon>
        <taxon>Fabaceae</taxon>
        <taxon>Papilionoideae</taxon>
        <taxon>50 kb inversion clade</taxon>
        <taxon>NPAAA clade</taxon>
        <taxon>indigoferoid/millettioid clade</taxon>
        <taxon>Phaseoleae</taxon>
        <taxon>Flemingia</taxon>
    </lineage>
</organism>
<reference evidence="1 2" key="1">
    <citation type="submission" date="2024-08" db="EMBL/GenBank/DDBJ databases">
        <title>Insights into the chromosomal genome structure of Flemingia macrophylla.</title>
        <authorList>
            <person name="Ding Y."/>
            <person name="Zhao Y."/>
            <person name="Bi W."/>
            <person name="Wu M."/>
            <person name="Zhao G."/>
            <person name="Gong Y."/>
            <person name="Li W."/>
            <person name="Zhang P."/>
        </authorList>
    </citation>
    <scope>NUCLEOTIDE SEQUENCE [LARGE SCALE GENOMIC DNA]</scope>
    <source>
        <strain evidence="1">DYQJB</strain>
        <tissue evidence="1">Leaf</tissue>
    </source>
</reference>
<evidence type="ECO:0000313" key="1">
    <source>
        <dbReference type="EMBL" id="KAL2322218.1"/>
    </source>
</evidence>